<comment type="cofactor">
    <cofactor evidence="1">
        <name>Mg(2+)</name>
        <dbReference type="ChEBI" id="CHEBI:18420"/>
    </cofactor>
</comment>
<feature type="domain" description="HpcH/HpaI aldolase/citrate lyase" evidence="4">
    <location>
        <begin position="126"/>
        <end position="346"/>
    </location>
</feature>
<dbReference type="GO" id="GO:0003824">
    <property type="term" value="F:catalytic activity"/>
    <property type="evidence" value="ECO:0007669"/>
    <property type="project" value="InterPro"/>
</dbReference>
<keyword evidence="3" id="KW-0460">Magnesium</keyword>
<evidence type="ECO:0000313" key="6">
    <source>
        <dbReference type="Proteomes" id="UP001369815"/>
    </source>
</evidence>
<dbReference type="SUPFAM" id="SSF51621">
    <property type="entry name" value="Phosphoenolpyruvate/pyruvate domain"/>
    <property type="match status" value="1"/>
</dbReference>
<dbReference type="PANTHER" id="PTHR32308">
    <property type="entry name" value="LYASE BETA SUBUNIT, PUTATIVE (AFU_ORTHOLOGUE AFUA_4G13030)-RELATED"/>
    <property type="match status" value="1"/>
</dbReference>
<keyword evidence="2" id="KW-0479">Metal-binding</keyword>
<reference evidence="5 6" key="1">
    <citation type="journal article" date="2024" name="Front Chem Biol">
        <title>Unveiling the potential of Daldinia eschscholtzii MFLUCC 19-0629 through bioactivity and bioinformatics studies for enhanced sustainable agriculture production.</title>
        <authorList>
            <person name="Brooks S."/>
            <person name="Weaver J.A."/>
            <person name="Klomchit A."/>
            <person name="Alharthi S.A."/>
            <person name="Onlamun T."/>
            <person name="Nurani R."/>
            <person name="Vong T.K."/>
            <person name="Alberti F."/>
            <person name="Greco C."/>
        </authorList>
    </citation>
    <scope>NUCLEOTIDE SEQUENCE [LARGE SCALE GENOMIC DNA]</scope>
    <source>
        <strain evidence="5">MFLUCC 19-0629</strain>
    </source>
</reference>
<dbReference type="AlphaFoldDB" id="A0AAX6MPH5"/>
<dbReference type="EMBL" id="JBANMG010000004">
    <property type="protein sequence ID" value="KAK6954082.1"/>
    <property type="molecule type" value="Genomic_DNA"/>
</dbReference>
<dbReference type="GO" id="GO:0000287">
    <property type="term" value="F:magnesium ion binding"/>
    <property type="evidence" value="ECO:0007669"/>
    <property type="project" value="TreeGrafter"/>
</dbReference>
<evidence type="ECO:0000256" key="2">
    <source>
        <dbReference type="ARBA" id="ARBA00022723"/>
    </source>
</evidence>
<accession>A0AAX6MPH5</accession>
<dbReference type="InterPro" id="IPR005000">
    <property type="entry name" value="Aldolase/citrate-lyase_domain"/>
</dbReference>
<dbReference type="InterPro" id="IPR015813">
    <property type="entry name" value="Pyrv/PenolPyrv_kinase-like_dom"/>
</dbReference>
<dbReference type="Gene3D" id="3.20.20.60">
    <property type="entry name" value="Phosphoenolpyruvate-binding domains"/>
    <property type="match status" value="1"/>
</dbReference>
<proteinExistence type="predicted"/>
<dbReference type="Pfam" id="PF03328">
    <property type="entry name" value="HpcH_HpaI"/>
    <property type="match status" value="1"/>
</dbReference>
<evidence type="ECO:0000313" key="5">
    <source>
        <dbReference type="EMBL" id="KAK6954082.1"/>
    </source>
</evidence>
<dbReference type="Proteomes" id="UP001369815">
    <property type="component" value="Unassembled WGS sequence"/>
</dbReference>
<gene>
    <name evidence="5" type="ORF">Daesc_004044</name>
</gene>
<dbReference type="PANTHER" id="PTHR32308:SF0">
    <property type="entry name" value="HPCH_HPAI ALDOLASE_CITRATE LYASE DOMAIN-CONTAINING PROTEIN"/>
    <property type="match status" value="1"/>
</dbReference>
<evidence type="ECO:0000256" key="1">
    <source>
        <dbReference type="ARBA" id="ARBA00001946"/>
    </source>
</evidence>
<sequence>MSIKAAPIKRDILPPPVDPTSSFYGVSLLALEALVKNDAFDEDIMTHPLKDLKPALWKDTNLVELSGLLWTALDSTNRALDAVHDKLGSTEGEGDSSRRTPVSIRHSEACQAQSPMMVYLGTYSLVPASSPKMLAKSLDLNCDTIVYDLEDSVAPAVKTDARKALKEHMNSLIKKPPGVSEIAVRINSSRSSHFEEDLKLVSSLHFVDTIVVPKVSTIADVRDVSHGVKRKENQIMREKPLGIMALIESARAVTNLANICDGPRLSGLVFAAEDFAFDLSLTRTPDLKEFLYARSAIVTTARAKLIPNVIDLVCTSYQGDQGLAQLEKECIDGRAMGFNGKQCIHPSQIETVQRLFTPSDKEVEWAVRVVIGDRKAKKAKRGAWTLDGKMIDAPVASKATQILENARRCGIDVDALEQKWKDQEPE</sequence>
<dbReference type="GO" id="GO:0006107">
    <property type="term" value="P:oxaloacetate metabolic process"/>
    <property type="evidence" value="ECO:0007669"/>
    <property type="project" value="TreeGrafter"/>
</dbReference>
<evidence type="ECO:0000259" key="4">
    <source>
        <dbReference type="Pfam" id="PF03328"/>
    </source>
</evidence>
<protein>
    <recommendedName>
        <fullName evidence="4">HpcH/HpaI aldolase/citrate lyase domain-containing protein</fullName>
    </recommendedName>
</protein>
<dbReference type="InterPro" id="IPR040442">
    <property type="entry name" value="Pyrv_kinase-like_dom_sf"/>
</dbReference>
<organism evidence="5 6">
    <name type="scientific">Daldinia eschscholtzii</name>
    <dbReference type="NCBI Taxonomy" id="292717"/>
    <lineage>
        <taxon>Eukaryota</taxon>
        <taxon>Fungi</taxon>
        <taxon>Dikarya</taxon>
        <taxon>Ascomycota</taxon>
        <taxon>Pezizomycotina</taxon>
        <taxon>Sordariomycetes</taxon>
        <taxon>Xylariomycetidae</taxon>
        <taxon>Xylariales</taxon>
        <taxon>Hypoxylaceae</taxon>
        <taxon>Daldinia</taxon>
    </lineage>
</organism>
<keyword evidence="6" id="KW-1185">Reference proteome</keyword>
<comment type="caution">
    <text evidence="5">The sequence shown here is derived from an EMBL/GenBank/DDBJ whole genome shotgun (WGS) entry which is preliminary data.</text>
</comment>
<evidence type="ECO:0000256" key="3">
    <source>
        <dbReference type="ARBA" id="ARBA00022842"/>
    </source>
</evidence>
<name>A0AAX6MPH5_9PEZI</name>